<comment type="function">
    <text evidence="11">Transcriptional repressor of genes that require a bHLH protein for their transcription. Plays an important role as neurogenesis negative regulator.</text>
</comment>
<evidence type="ECO:0000256" key="10">
    <source>
        <dbReference type="ARBA" id="ARBA00023791"/>
    </source>
</evidence>
<feature type="domain" description="BHLH" evidence="14">
    <location>
        <begin position="196"/>
        <end position="252"/>
    </location>
</feature>
<keyword evidence="6" id="KW-0805">Transcription regulation</keyword>
<dbReference type="GO" id="GO:0046983">
    <property type="term" value="F:protein dimerization activity"/>
    <property type="evidence" value="ECO:0007669"/>
    <property type="project" value="InterPro"/>
</dbReference>
<keyword evidence="8" id="KW-0804">Transcription</keyword>
<dbReference type="GO" id="GO:0003677">
    <property type="term" value="F:DNA binding"/>
    <property type="evidence" value="ECO:0007669"/>
    <property type="project" value="UniProtKB-KW"/>
</dbReference>
<dbReference type="InterPro" id="IPR003650">
    <property type="entry name" value="Orange_dom"/>
</dbReference>
<keyword evidence="3" id="KW-0678">Repressor</keyword>
<evidence type="ECO:0000256" key="2">
    <source>
        <dbReference type="ARBA" id="ARBA00022473"/>
    </source>
</evidence>
<name>A0AAD1T8D7_PELCU</name>
<keyword evidence="5" id="KW-0524">Neurogenesis</keyword>
<comment type="subunit">
    <text evidence="10">Transcription repression requires formation of a complex with a corepressor protein of the Groucho/TLE family.</text>
</comment>
<feature type="domain" description="BHLH" evidence="14">
    <location>
        <begin position="24"/>
        <end position="80"/>
    </location>
</feature>
<evidence type="ECO:0000259" key="14">
    <source>
        <dbReference type="PROSITE" id="PS50888"/>
    </source>
</evidence>
<keyword evidence="17" id="KW-1185">Reference proteome</keyword>
<comment type="subcellular location">
    <subcellularLocation>
        <location evidence="1">Nucleus</location>
    </subcellularLocation>
</comment>
<dbReference type="PROSITE" id="PS50888">
    <property type="entry name" value="BHLH"/>
    <property type="match status" value="2"/>
</dbReference>
<proteinExistence type="predicted"/>
<dbReference type="InterPro" id="IPR036638">
    <property type="entry name" value="HLH_DNA-bd_sf"/>
</dbReference>
<feature type="domain" description="Orange" evidence="15">
    <location>
        <begin position="100"/>
        <end position="132"/>
    </location>
</feature>
<dbReference type="GO" id="GO:0030154">
    <property type="term" value="P:cell differentiation"/>
    <property type="evidence" value="ECO:0007669"/>
    <property type="project" value="UniProtKB-KW"/>
</dbReference>
<dbReference type="PANTHER" id="PTHR10985">
    <property type="entry name" value="BASIC HELIX-LOOP-HELIX TRANSCRIPTION FACTOR, HES-RELATED"/>
    <property type="match status" value="1"/>
</dbReference>
<protein>
    <recommendedName>
        <fullName evidence="12">Transcription factor HES-5</fullName>
    </recommendedName>
    <alternativeName>
        <fullName evidence="13">Hairy and enhancer of split 5</fullName>
    </alternativeName>
</protein>
<evidence type="ECO:0000256" key="3">
    <source>
        <dbReference type="ARBA" id="ARBA00022491"/>
    </source>
</evidence>
<dbReference type="GO" id="GO:0097150">
    <property type="term" value="P:neuronal stem cell population maintenance"/>
    <property type="evidence" value="ECO:0007669"/>
    <property type="project" value="UniProtKB-ARBA"/>
</dbReference>
<dbReference type="Pfam" id="PF00010">
    <property type="entry name" value="HLH"/>
    <property type="match status" value="2"/>
</dbReference>
<dbReference type="SUPFAM" id="SSF47459">
    <property type="entry name" value="HLH, helix-loop-helix DNA-binding domain"/>
    <property type="match status" value="2"/>
</dbReference>
<evidence type="ECO:0000256" key="12">
    <source>
        <dbReference type="ARBA" id="ARBA00072975"/>
    </source>
</evidence>
<evidence type="ECO:0000313" key="16">
    <source>
        <dbReference type="EMBL" id="CAH2319690.1"/>
    </source>
</evidence>
<evidence type="ECO:0000256" key="5">
    <source>
        <dbReference type="ARBA" id="ARBA00022902"/>
    </source>
</evidence>
<evidence type="ECO:0000313" key="17">
    <source>
        <dbReference type="Proteomes" id="UP001295444"/>
    </source>
</evidence>
<dbReference type="GO" id="GO:0045596">
    <property type="term" value="P:negative regulation of cell differentiation"/>
    <property type="evidence" value="ECO:0007669"/>
    <property type="project" value="UniProtKB-ARBA"/>
</dbReference>
<dbReference type="Gene3D" id="4.10.280.10">
    <property type="entry name" value="Helix-loop-helix DNA-binding domain"/>
    <property type="match status" value="2"/>
</dbReference>
<evidence type="ECO:0000256" key="1">
    <source>
        <dbReference type="ARBA" id="ARBA00004123"/>
    </source>
</evidence>
<dbReference type="InterPro" id="IPR050370">
    <property type="entry name" value="HES_HEY"/>
</dbReference>
<dbReference type="EMBL" id="OW240921">
    <property type="protein sequence ID" value="CAH2319690.1"/>
    <property type="molecule type" value="Genomic_DNA"/>
</dbReference>
<evidence type="ECO:0000256" key="6">
    <source>
        <dbReference type="ARBA" id="ARBA00023015"/>
    </source>
</evidence>
<gene>
    <name evidence="16" type="ORF">PECUL_23A039771</name>
</gene>
<dbReference type="GO" id="GO:0005634">
    <property type="term" value="C:nucleus"/>
    <property type="evidence" value="ECO:0007669"/>
    <property type="project" value="UniProtKB-SubCell"/>
</dbReference>
<dbReference type="FunFam" id="4.10.280.10:FF:000033">
    <property type="entry name" value="Transcription factor HES-5"/>
    <property type="match status" value="2"/>
</dbReference>
<evidence type="ECO:0000256" key="13">
    <source>
        <dbReference type="ARBA" id="ARBA00081413"/>
    </source>
</evidence>
<dbReference type="PROSITE" id="PS51054">
    <property type="entry name" value="ORANGE"/>
    <property type="match status" value="1"/>
</dbReference>
<dbReference type="GO" id="GO:0007399">
    <property type="term" value="P:nervous system development"/>
    <property type="evidence" value="ECO:0007669"/>
    <property type="project" value="UniProtKB-KW"/>
</dbReference>
<accession>A0AAD1T8D7</accession>
<evidence type="ECO:0000256" key="8">
    <source>
        <dbReference type="ARBA" id="ARBA00023163"/>
    </source>
</evidence>
<dbReference type="InterPro" id="IPR011598">
    <property type="entry name" value="bHLH_dom"/>
</dbReference>
<reference evidence="16" key="1">
    <citation type="submission" date="2022-03" db="EMBL/GenBank/DDBJ databases">
        <authorList>
            <person name="Alioto T."/>
            <person name="Alioto T."/>
            <person name="Gomez Garrido J."/>
        </authorList>
    </citation>
    <scope>NUCLEOTIDE SEQUENCE</scope>
</reference>
<evidence type="ECO:0000256" key="7">
    <source>
        <dbReference type="ARBA" id="ARBA00023125"/>
    </source>
</evidence>
<dbReference type="AlphaFoldDB" id="A0AAD1T8D7"/>
<dbReference type="CDD" id="cd11461">
    <property type="entry name" value="bHLH-O_HES5"/>
    <property type="match status" value="2"/>
</dbReference>
<dbReference type="Proteomes" id="UP001295444">
    <property type="component" value="Chromosome 10"/>
</dbReference>
<keyword evidence="9" id="KW-0539">Nucleus</keyword>
<dbReference type="SMART" id="SM00353">
    <property type="entry name" value="HLH"/>
    <property type="match status" value="2"/>
</dbReference>
<evidence type="ECO:0000256" key="9">
    <source>
        <dbReference type="ARBA" id="ARBA00023242"/>
    </source>
</evidence>
<sequence length="323" mass="37763">MDVNGVAIFTAKEYPEDKLTTKEKNRIRKPVVEKMRRDRINLSINQLRKLLEQEFQLLQPDSKPEKADILEIAVQFLKQQICRYPNADNKRETRNNTLEYSHGYSKCLHETLSFLSTHRIQEHTQVKLLNHFHQFESYPEGNRILQGDSDSKPPSWHIRQQRNWPLMNALSIIARGDLNSGYFQIIFNHRVSPVHYKKLRKPVIEKMRRDRINSSIEQLRMLLEKEFHKQHLPSKPEKADILEMTVTLLQQHLAGKTAPSSSQSYPEGYSKCTVLLAEDYLYLVILKHYHITGASLRVNGNYVTSLWVNGSCNYEWLPTNSPA</sequence>
<keyword evidence="2" id="KW-0217">Developmental protein</keyword>
<keyword evidence="7" id="KW-0238">DNA-binding</keyword>
<evidence type="ECO:0000259" key="15">
    <source>
        <dbReference type="PROSITE" id="PS51054"/>
    </source>
</evidence>
<dbReference type="SUPFAM" id="SSF158457">
    <property type="entry name" value="Orange domain-like"/>
    <property type="match status" value="1"/>
</dbReference>
<evidence type="ECO:0000256" key="4">
    <source>
        <dbReference type="ARBA" id="ARBA00022782"/>
    </source>
</evidence>
<feature type="non-terminal residue" evidence="16">
    <location>
        <position position="323"/>
    </location>
</feature>
<dbReference type="GO" id="GO:0048513">
    <property type="term" value="P:animal organ development"/>
    <property type="evidence" value="ECO:0007669"/>
    <property type="project" value="UniProtKB-ARBA"/>
</dbReference>
<keyword evidence="4" id="KW-0221">Differentiation</keyword>
<organism evidence="16 17">
    <name type="scientific">Pelobates cultripes</name>
    <name type="common">Western spadefoot toad</name>
    <dbReference type="NCBI Taxonomy" id="61616"/>
    <lineage>
        <taxon>Eukaryota</taxon>
        <taxon>Metazoa</taxon>
        <taxon>Chordata</taxon>
        <taxon>Craniata</taxon>
        <taxon>Vertebrata</taxon>
        <taxon>Euteleostomi</taxon>
        <taxon>Amphibia</taxon>
        <taxon>Batrachia</taxon>
        <taxon>Anura</taxon>
        <taxon>Pelobatoidea</taxon>
        <taxon>Pelobatidae</taxon>
        <taxon>Pelobates</taxon>
    </lineage>
</organism>
<dbReference type="GO" id="GO:0000122">
    <property type="term" value="P:negative regulation of transcription by RNA polymerase II"/>
    <property type="evidence" value="ECO:0007669"/>
    <property type="project" value="UniProtKB-ARBA"/>
</dbReference>
<evidence type="ECO:0000256" key="11">
    <source>
        <dbReference type="ARBA" id="ARBA00060201"/>
    </source>
</evidence>